<feature type="compositionally biased region" description="Polar residues" evidence="8">
    <location>
        <begin position="70"/>
        <end position="80"/>
    </location>
</feature>
<feature type="compositionally biased region" description="Basic and acidic residues" evidence="8">
    <location>
        <begin position="140"/>
        <end position="150"/>
    </location>
</feature>
<dbReference type="GO" id="GO:0016740">
    <property type="term" value="F:transferase activity"/>
    <property type="evidence" value="ECO:0007669"/>
    <property type="project" value="UniProtKB-KW"/>
</dbReference>
<dbReference type="OrthoDB" id="5247at2759"/>
<evidence type="ECO:0000259" key="9">
    <source>
        <dbReference type="PROSITE" id="PS50404"/>
    </source>
</evidence>
<dbReference type="PROSITE" id="PS50404">
    <property type="entry name" value="GST_NTER"/>
    <property type="match status" value="1"/>
</dbReference>
<dbReference type="PANTHER" id="PTHR44420:SF2">
    <property type="entry name" value="GLUTATHIONE S-TRANSFERASE DHAR2-RELATED"/>
    <property type="match status" value="1"/>
</dbReference>
<dbReference type="GO" id="GO:0033355">
    <property type="term" value="P:ascorbate glutathione cycle"/>
    <property type="evidence" value="ECO:0007669"/>
    <property type="project" value="InterPro"/>
</dbReference>
<dbReference type="InterPro" id="IPR036282">
    <property type="entry name" value="Glutathione-S-Trfase_C_sf"/>
</dbReference>
<dbReference type="SUPFAM" id="SSF47616">
    <property type="entry name" value="GST C-terminal domain-like"/>
    <property type="match status" value="1"/>
</dbReference>
<evidence type="ECO:0000256" key="4">
    <source>
        <dbReference type="ARBA" id="ARBA00023002"/>
    </source>
</evidence>
<dbReference type="PANTHER" id="PTHR44420">
    <property type="entry name" value="GLUTATHIONE S-TRANSFERASE DHAR2-RELATED"/>
    <property type="match status" value="1"/>
</dbReference>
<evidence type="ECO:0000256" key="5">
    <source>
        <dbReference type="ARBA" id="ARBA00024194"/>
    </source>
</evidence>
<organism evidence="10 11">
    <name type="scientific">Gracilariopsis chorda</name>
    <dbReference type="NCBI Taxonomy" id="448386"/>
    <lineage>
        <taxon>Eukaryota</taxon>
        <taxon>Rhodophyta</taxon>
        <taxon>Florideophyceae</taxon>
        <taxon>Rhodymeniophycidae</taxon>
        <taxon>Gracilariales</taxon>
        <taxon>Gracilariaceae</taxon>
        <taxon>Gracilariopsis</taxon>
    </lineage>
</organism>
<feature type="region of interest" description="Disordered" evidence="8">
    <location>
        <begin position="55"/>
        <end position="150"/>
    </location>
</feature>
<dbReference type="AlphaFoldDB" id="A0A2V3ISX7"/>
<dbReference type="Pfam" id="PF13417">
    <property type="entry name" value="GST_N_3"/>
    <property type="match status" value="1"/>
</dbReference>
<dbReference type="GO" id="GO:0045174">
    <property type="term" value="F:glutathione dehydrogenase (ascorbate) activity"/>
    <property type="evidence" value="ECO:0007669"/>
    <property type="project" value="UniProtKB-EC"/>
</dbReference>
<dbReference type="EMBL" id="NBIV01000066">
    <property type="protein sequence ID" value="PXF45226.1"/>
    <property type="molecule type" value="Genomic_DNA"/>
</dbReference>
<evidence type="ECO:0000256" key="8">
    <source>
        <dbReference type="SAM" id="MobiDB-lite"/>
    </source>
</evidence>
<name>A0A2V3ISX7_9FLOR</name>
<proteinExistence type="inferred from homology"/>
<comment type="caution">
    <text evidence="10">The sequence shown here is derived from an EMBL/GenBank/DDBJ whole genome shotgun (WGS) entry which is preliminary data.</text>
</comment>
<feature type="domain" description="GST N-terminal" evidence="9">
    <location>
        <begin position="535"/>
        <end position="613"/>
    </location>
</feature>
<keyword evidence="3 10" id="KW-0808">Transferase</keyword>
<dbReference type="Gene3D" id="3.40.30.10">
    <property type="entry name" value="Glutaredoxin"/>
    <property type="match status" value="1"/>
</dbReference>
<reference evidence="10 11" key="1">
    <citation type="journal article" date="2018" name="Mol. Biol. Evol.">
        <title>Analysis of the draft genome of the red seaweed Gracilariopsis chorda provides insights into genome size evolution in Rhodophyta.</title>
        <authorList>
            <person name="Lee J."/>
            <person name="Yang E.C."/>
            <person name="Graf L."/>
            <person name="Yang J.H."/>
            <person name="Qiu H."/>
            <person name="Zel Zion U."/>
            <person name="Chan C.X."/>
            <person name="Stephens T.G."/>
            <person name="Weber A.P.M."/>
            <person name="Boo G.H."/>
            <person name="Boo S.M."/>
            <person name="Kim K.M."/>
            <person name="Shin Y."/>
            <person name="Jung M."/>
            <person name="Lee S.J."/>
            <person name="Yim H.S."/>
            <person name="Lee J.H."/>
            <person name="Bhattacharya D."/>
            <person name="Yoon H.S."/>
        </authorList>
    </citation>
    <scope>NUCLEOTIDE SEQUENCE [LARGE SCALE GENOMIC DNA]</scope>
    <source>
        <strain evidence="10 11">SKKU-2015</strain>
        <tissue evidence="10">Whole body</tissue>
    </source>
</reference>
<evidence type="ECO:0000256" key="6">
    <source>
        <dbReference type="ARBA" id="ARBA00049544"/>
    </source>
</evidence>
<feature type="coiled-coil region" evidence="7">
    <location>
        <begin position="209"/>
        <end position="236"/>
    </location>
</feature>
<feature type="compositionally biased region" description="Low complexity" evidence="8">
    <location>
        <begin position="107"/>
        <end position="117"/>
    </location>
</feature>
<evidence type="ECO:0000256" key="3">
    <source>
        <dbReference type="ARBA" id="ARBA00022679"/>
    </source>
</evidence>
<evidence type="ECO:0000256" key="7">
    <source>
        <dbReference type="SAM" id="Coils"/>
    </source>
</evidence>
<dbReference type="InterPro" id="IPR040079">
    <property type="entry name" value="Glutathione_S-Trfase"/>
</dbReference>
<evidence type="ECO:0000313" key="10">
    <source>
        <dbReference type="EMBL" id="PXF45226.1"/>
    </source>
</evidence>
<keyword evidence="2" id="KW-0216">Detoxification</keyword>
<comment type="catalytic activity">
    <reaction evidence="6">
        <text>L-dehydroascorbate + 2 glutathione = glutathione disulfide + L-ascorbate</text>
        <dbReference type="Rhea" id="RHEA:24424"/>
        <dbReference type="ChEBI" id="CHEBI:38290"/>
        <dbReference type="ChEBI" id="CHEBI:57925"/>
        <dbReference type="ChEBI" id="CHEBI:58297"/>
        <dbReference type="ChEBI" id="CHEBI:58539"/>
        <dbReference type="EC" id="1.8.5.1"/>
    </reaction>
</comment>
<comment type="similarity">
    <text evidence="5">Belongs to the GST superfamily. DHAR family.</text>
</comment>
<keyword evidence="4" id="KW-0560">Oxidoreductase</keyword>
<keyword evidence="7" id="KW-0175">Coiled coil</keyword>
<dbReference type="InterPro" id="IPR036249">
    <property type="entry name" value="Thioredoxin-like_sf"/>
</dbReference>
<dbReference type="SFLD" id="SFLDS00019">
    <property type="entry name" value="Glutathione_Transferase_(cytos"/>
    <property type="match status" value="1"/>
</dbReference>
<dbReference type="STRING" id="448386.A0A2V3ISX7"/>
<accession>A0A2V3ISX7</accession>
<dbReference type="Proteomes" id="UP000247409">
    <property type="component" value="Unassembled WGS sequence"/>
</dbReference>
<protein>
    <recommendedName>
        <fullName evidence="1">glutathione dehydrogenase (ascorbate)</fullName>
        <ecNumber evidence="1">1.8.5.1</ecNumber>
    </recommendedName>
</protein>
<dbReference type="InterPro" id="IPR004045">
    <property type="entry name" value="Glutathione_S-Trfase_N"/>
</dbReference>
<dbReference type="CDD" id="cd00570">
    <property type="entry name" value="GST_N_family"/>
    <property type="match status" value="1"/>
</dbReference>
<evidence type="ECO:0000256" key="2">
    <source>
        <dbReference type="ARBA" id="ARBA00022575"/>
    </source>
</evidence>
<dbReference type="SUPFAM" id="SSF52833">
    <property type="entry name" value="Thioredoxin-like"/>
    <property type="match status" value="1"/>
</dbReference>
<dbReference type="InterPro" id="IPR044627">
    <property type="entry name" value="DHAR1/2/3/4"/>
</dbReference>
<feature type="compositionally biased region" description="Acidic residues" evidence="8">
    <location>
        <begin position="127"/>
        <end position="139"/>
    </location>
</feature>
<dbReference type="Gene3D" id="1.20.1050.10">
    <property type="match status" value="1"/>
</dbReference>
<dbReference type="EC" id="1.8.5.1" evidence="1"/>
<evidence type="ECO:0000313" key="11">
    <source>
        <dbReference type="Proteomes" id="UP000247409"/>
    </source>
</evidence>
<sequence length="759" mass="84913">MWGSKPSAFVAQLPLANSTFTISSHVVSQLRPRQAWSQPSQRRVIFLADAGGAATNQLSGKQTGGHEMEQTQVDSPNPQTAHDKTTLASTDHHRSEHVFDPELSFVSSDGNGSSSNRGSGGGGRSDDESDDDPNEDDPEKESVLHKVHRTEEVRSKISAVTSAASDFGSTVSTRATSFVKIVPAPVTVAMISSATTLIGSRVKARRDKNAAEKQRIAASKKRRSEIEKQLRQLYAELAAPMLKSAAKLAERLYLIVDSDWTTVENEDRSHNVSAMYSAYLLGRYLAAVEVLKHESALLDYGFHTSDRILSNILGRVQGILCANDDSLIGMQQSEHYFLPGPGDKPVHGGLLKVPPRVQTAMGELMLRRLWTGKYDFVDAADNEISLRRGPRALVTYLEFSSLMEKEKTVQKWFKPVVKDFEKLEQVARKHPEGSRRRQSVGARVYFLQSGLLDLVEFFDPLPHAKSIPCYRRRRLQIGPHRYTEEQRAPPSLHKLYRQFANIRDHRVVDGDLRKILRLPHLVEVYVGGAHGGVGGSFQRSEHGDCPFSHRVLIALEEMGIPYKPVIVPPDAKPAWYYLLHPENKAPCIYHDGDVVEDSGHIVSYLSERFPTAKKLASTRHLKLTRGTPGYTRFHPHFIRWMSGDASAKKELEEELIRVNKTVETVQLKNDGQPFFGGETFSREDTAIAPMLHNVDVAGRMVKNWKMPKECTALRKYLEEARKVPSFVKTVAKDETIAEGYGTLKERGGERAWKLADMPE</sequence>
<keyword evidence="11" id="KW-1185">Reference proteome</keyword>
<evidence type="ECO:0000256" key="1">
    <source>
        <dbReference type="ARBA" id="ARBA00012436"/>
    </source>
</evidence>
<feature type="compositionally biased region" description="Basic and acidic residues" evidence="8">
    <location>
        <begin position="81"/>
        <end position="100"/>
    </location>
</feature>
<gene>
    <name evidence="10" type="ORF">BWQ96_04992</name>
</gene>